<dbReference type="Pfam" id="PF08881">
    <property type="entry name" value="CVNH"/>
    <property type="match status" value="1"/>
</dbReference>
<comment type="caution">
    <text evidence="3">The sequence shown here is derived from an EMBL/GenBank/DDBJ whole genome shotgun (WGS) entry which is preliminary data.</text>
</comment>
<gene>
    <name evidence="3" type="ORF">DFH07DRAFT_989072</name>
</gene>
<feature type="compositionally biased region" description="Polar residues" evidence="1">
    <location>
        <begin position="283"/>
        <end position="293"/>
    </location>
</feature>
<dbReference type="Proteomes" id="UP001215280">
    <property type="component" value="Unassembled WGS sequence"/>
</dbReference>
<dbReference type="AlphaFoldDB" id="A0AAD7I3E9"/>
<dbReference type="Gene3D" id="2.30.60.10">
    <property type="entry name" value="Cyanovirin-N"/>
    <property type="match status" value="1"/>
</dbReference>
<reference evidence="3" key="1">
    <citation type="submission" date="2023-03" db="EMBL/GenBank/DDBJ databases">
        <title>Massive genome expansion in bonnet fungi (Mycena s.s.) driven by repeated elements and novel gene families across ecological guilds.</title>
        <authorList>
            <consortium name="Lawrence Berkeley National Laboratory"/>
            <person name="Harder C.B."/>
            <person name="Miyauchi S."/>
            <person name="Viragh M."/>
            <person name="Kuo A."/>
            <person name="Thoen E."/>
            <person name="Andreopoulos B."/>
            <person name="Lu D."/>
            <person name="Skrede I."/>
            <person name="Drula E."/>
            <person name="Henrissat B."/>
            <person name="Morin E."/>
            <person name="Kohler A."/>
            <person name="Barry K."/>
            <person name="LaButti K."/>
            <person name="Morin E."/>
            <person name="Salamov A."/>
            <person name="Lipzen A."/>
            <person name="Mereny Z."/>
            <person name="Hegedus B."/>
            <person name="Baldrian P."/>
            <person name="Stursova M."/>
            <person name="Weitz H."/>
            <person name="Taylor A."/>
            <person name="Grigoriev I.V."/>
            <person name="Nagy L.G."/>
            <person name="Martin F."/>
            <person name="Kauserud H."/>
        </authorList>
    </citation>
    <scope>NUCLEOTIDE SEQUENCE</scope>
    <source>
        <strain evidence="3">CBHHK188m</strain>
    </source>
</reference>
<feature type="region of interest" description="Disordered" evidence="1">
    <location>
        <begin position="283"/>
        <end position="307"/>
    </location>
</feature>
<proteinExistence type="predicted"/>
<dbReference type="EMBL" id="JARJLG010000163">
    <property type="protein sequence ID" value="KAJ7734152.1"/>
    <property type="molecule type" value="Genomic_DNA"/>
</dbReference>
<evidence type="ECO:0000259" key="2">
    <source>
        <dbReference type="Pfam" id="PF08881"/>
    </source>
</evidence>
<feature type="domain" description="Cyanovirin-N" evidence="2">
    <location>
        <begin position="342"/>
        <end position="419"/>
    </location>
</feature>
<name>A0AAD7I3E9_9AGAR</name>
<evidence type="ECO:0000313" key="4">
    <source>
        <dbReference type="Proteomes" id="UP001215280"/>
    </source>
</evidence>
<protein>
    <recommendedName>
        <fullName evidence="2">Cyanovirin-N domain-containing protein</fullName>
    </recommendedName>
</protein>
<accession>A0AAD7I3E9</accession>
<sequence>MFSTPILFIFLPRGVRSNGTVNPSAQRAMVLRPILLWERGEIRVLVVLCPFYAEDGERARGFISEHQDIQYSGEIRVLTVTKFHSARIPFMFDLGPGWTDLEHQASHVLAAHGIENGSLEVLAHYNDSAQVSRLSLGAMVWPNAVSIICPWVEGIPFDSFNDRIRKSENSLLLVLKFRLTLWGQMHFNAALVALVARSSTQAPTGTSENSARLSRYSRSIDGRLVLDRHGELAATACSLRSSVFGGCHSLAGYRDFIVNAAAHKYAGQFGFDRGAQQFSAQQAAYGESKQSSQRQERTYTETRSREDVKRSFESSRQAIEEYRARSSTTLSLADCQLELELSILTITPRSPGIELSSNTLDLDEYIGNIGGELVWGGDVYKFTQSCESIRLQGTILHASCPRGKDEFVQAQLDLNEHIAYNFARRCFVAVLPDAAFTELMASANWMNFTVITRPDMRLFLQNPAFQNAISSVAQRAVDEVMNQMREVMALAVEEAVAMVSAKSEEYVQSEIETLVKMATKSAAYSGLAQLRMMELEQRRAFNVFAPYISADTLPESDDYTHTR</sequence>
<evidence type="ECO:0000256" key="1">
    <source>
        <dbReference type="SAM" id="MobiDB-lite"/>
    </source>
</evidence>
<dbReference type="InterPro" id="IPR036673">
    <property type="entry name" value="Cyanovirin-N_sf"/>
</dbReference>
<feature type="compositionally biased region" description="Basic and acidic residues" evidence="1">
    <location>
        <begin position="294"/>
        <end position="307"/>
    </location>
</feature>
<dbReference type="SUPFAM" id="SSF51322">
    <property type="entry name" value="Cyanovirin-N"/>
    <property type="match status" value="1"/>
</dbReference>
<keyword evidence="4" id="KW-1185">Reference proteome</keyword>
<dbReference type="InterPro" id="IPR011058">
    <property type="entry name" value="Cyanovirin-N"/>
</dbReference>
<organism evidence="3 4">
    <name type="scientific">Mycena maculata</name>
    <dbReference type="NCBI Taxonomy" id="230809"/>
    <lineage>
        <taxon>Eukaryota</taxon>
        <taxon>Fungi</taxon>
        <taxon>Dikarya</taxon>
        <taxon>Basidiomycota</taxon>
        <taxon>Agaricomycotina</taxon>
        <taxon>Agaricomycetes</taxon>
        <taxon>Agaricomycetidae</taxon>
        <taxon>Agaricales</taxon>
        <taxon>Marasmiineae</taxon>
        <taxon>Mycenaceae</taxon>
        <taxon>Mycena</taxon>
    </lineage>
</organism>
<evidence type="ECO:0000313" key="3">
    <source>
        <dbReference type="EMBL" id="KAJ7734152.1"/>
    </source>
</evidence>